<keyword evidence="2" id="KW-1185">Reference proteome</keyword>
<gene>
    <name evidence="1" type="ORF">CC1G_12135</name>
</gene>
<proteinExistence type="predicted"/>
<reference evidence="1 2" key="1">
    <citation type="journal article" date="2010" name="Proc. Natl. Acad. Sci. U.S.A.">
        <title>Insights into evolution of multicellular fungi from the assembled chromosomes of the mushroom Coprinopsis cinerea (Coprinus cinereus).</title>
        <authorList>
            <person name="Stajich J.E."/>
            <person name="Wilke S.K."/>
            <person name="Ahren D."/>
            <person name="Au C.H."/>
            <person name="Birren B.W."/>
            <person name="Borodovsky M."/>
            <person name="Burns C."/>
            <person name="Canback B."/>
            <person name="Casselton L.A."/>
            <person name="Cheng C.K."/>
            <person name="Deng J."/>
            <person name="Dietrich F.S."/>
            <person name="Fargo D.C."/>
            <person name="Farman M.L."/>
            <person name="Gathman A.C."/>
            <person name="Goldberg J."/>
            <person name="Guigo R."/>
            <person name="Hoegger P.J."/>
            <person name="Hooker J.B."/>
            <person name="Huggins A."/>
            <person name="James T.Y."/>
            <person name="Kamada T."/>
            <person name="Kilaru S."/>
            <person name="Kodira C."/>
            <person name="Kues U."/>
            <person name="Kupfer D."/>
            <person name="Kwan H.S."/>
            <person name="Lomsadze A."/>
            <person name="Li W."/>
            <person name="Lilly W.W."/>
            <person name="Ma L.J."/>
            <person name="Mackey A.J."/>
            <person name="Manning G."/>
            <person name="Martin F."/>
            <person name="Muraguchi H."/>
            <person name="Natvig D.O."/>
            <person name="Palmerini H."/>
            <person name="Ramesh M.A."/>
            <person name="Rehmeyer C.J."/>
            <person name="Roe B.A."/>
            <person name="Shenoy N."/>
            <person name="Stanke M."/>
            <person name="Ter-Hovhannisyan V."/>
            <person name="Tunlid A."/>
            <person name="Velagapudi R."/>
            <person name="Vision T.J."/>
            <person name="Zeng Q."/>
            <person name="Zolan M.E."/>
            <person name="Pukkila P.J."/>
        </authorList>
    </citation>
    <scope>NUCLEOTIDE SEQUENCE [LARGE SCALE GENOMIC DNA]</scope>
    <source>
        <strain evidence="2">Okayama-7 / 130 / ATCC MYA-4618 / FGSC 9003</strain>
    </source>
</reference>
<name>A8P6X1_COPC7</name>
<comment type="caution">
    <text evidence="1">The sequence shown here is derived from an EMBL/GenBank/DDBJ whole genome shotgun (WGS) entry which is preliminary data.</text>
</comment>
<evidence type="ECO:0000313" key="2">
    <source>
        <dbReference type="Proteomes" id="UP000001861"/>
    </source>
</evidence>
<dbReference type="GeneID" id="6015875"/>
<protein>
    <submittedName>
        <fullName evidence="1">Uncharacterized protein</fullName>
    </submittedName>
</protein>
<dbReference type="KEGG" id="cci:CC1G_12135"/>
<accession>A8P6X1</accession>
<evidence type="ECO:0000313" key="1">
    <source>
        <dbReference type="EMBL" id="EAU82555.2"/>
    </source>
</evidence>
<dbReference type="Proteomes" id="UP000001861">
    <property type="component" value="Unassembled WGS sequence"/>
</dbReference>
<dbReference type="VEuPathDB" id="FungiDB:CC1G_12135"/>
<organism evidence="1 2">
    <name type="scientific">Coprinopsis cinerea (strain Okayama-7 / 130 / ATCC MYA-4618 / FGSC 9003)</name>
    <name type="common">Inky cap fungus</name>
    <name type="synonym">Hormographiella aspergillata</name>
    <dbReference type="NCBI Taxonomy" id="240176"/>
    <lineage>
        <taxon>Eukaryota</taxon>
        <taxon>Fungi</taxon>
        <taxon>Dikarya</taxon>
        <taxon>Basidiomycota</taxon>
        <taxon>Agaricomycotina</taxon>
        <taxon>Agaricomycetes</taxon>
        <taxon>Agaricomycetidae</taxon>
        <taxon>Agaricales</taxon>
        <taxon>Agaricineae</taxon>
        <taxon>Psathyrellaceae</taxon>
        <taxon>Coprinopsis</taxon>
    </lineage>
</organism>
<dbReference type="InParanoid" id="A8P6X1"/>
<sequence>MKANVIYRAQDALNGTRGTSAEDTMYAFTIGSPTGWTHYAPSISISQFLQQYEYNFSSYLKACAWEFVEQELLQAITFFGSSKSASVANVMEVSKIDERFSLVVEPLQGSP</sequence>
<dbReference type="HOGENOM" id="CLU_2158238_0_0_1"/>
<dbReference type="RefSeq" id="XP_001839244.2">
    <property type="nucleotide sequence ID" value="XM_001839192.2"/>
</dbReference>
<dbReference type="AlphaFoldDB" id="A8P6X1"/>
<dbReference type="EMBL" id="AACS02000005">
    <property type="protein sequence ID" value="EAU82555.2"/>
    <property type="molecule type" value="Genomic_DNA"/>
</dbReference>